<protein>
    <recommendedName>
        <fullName evidence="3">amidase</fullName>
        <ecNumber evidence="3">3.5.1.4</ecNumber>
    </recommendedName>
</protein>
<name>A0AAD4QA97_9AGAM</name>
<dbReference type="AlphaFoldDB" id="A0AAD4QA97"/>
<dbReference type="InterPro" id="IPR036928">
    <property type="entry name" value="AS_sf"/>
</dbReference>
<comment type="similarity">
    <text evidence="2">Belongs to the amidase family.</text>
</comment>
<gene>
    <name evidence="8" type="ORF">EDB92DRAFT_1884642</name>
</gene>
<evidence type="ECO:0000313" key="8">
    <source>
        <dbReference type="EMBL" id="KAH8984942.1"/>
    </source>
</evidence>
<evidence type="ECO:0000313" key="9">
    <source>
        <dbReference type="Proteomes" id="UP001201163"/>
    </source>
</evidence>
<dbReference type="Proteomes" id="UP001201163">
    <property type="component" value="Unassembled WGS sequence"/>
</dbReference>
<proteinExistence type="inferred from homology"/>
<evidence type="ECO:0000256" key="6">
    <source>
        <dbReference type="PIRSR" id="PIRSR001221-2"/>
    </source>
</evidence>
<feature type="binding site" evidence="6">
    <location>
        <position position="186"/>
    </location>
    <ligand>
        <name>substrate</name>
    </ligand>
</feature>
<dbReference type="EMBL" id="JAKELL010000070">
    <property type="protein sequence ID" value="KAH8984942.1"/>
    <property type="molecule type" value="Genomic_DNA"/>
</dbReference>
<feature type="domain" description="Amidase" evidence="7">
    <location>
        <begin position="62"/>
        <end position="531"/>
    </location>
</feature>
<reference evidence="8" key="1">
    <citation type="submission" date="2022-01" db="EMBL/GenBank/DDBJ databases">
        <title>Comparative genomics reveals a dynamic genome evolution in the ectomycorrhizal milk-cap (Lactarius) mushrooms.</title>
        <authorList>
            <consortium name="DOE Joint Genome Institute"/>
            <person name="Lebreton A."/>
            <person name="Tang N."/>
            <person name="Kuo A."/>
            <person name="LaButti K."/>
            <person name="Drula E."/>
            <person name="Barry K."/>
            <person name="Clum A."/>
            <person name="Lipzen A."/>
            <person name="Mousain D."/>
            <person name="Ng V."/>
            <person name="Wang R."/>
            <person name="Wang X."/>
            <person name="Dai Y."/>
            <person name="Henrissat B."/>
            <person name="Grigoriev I.V."/>
            <person name="Guerin-Laguette A."/>
            <person name="Yu F."/>
            <person name="Martin F.M."/>
        </authorList>
    </citation>
    <scope>NUCLEOTIDE SEQUENCE</scope>
    <source>
        <strain evidence="8">QP</strain>
    </source>
</reference>
<feature type="active site" description="Charge relay system" evidence="5">
    <location>
        <position position="110"/>
    </location>
</feature>
<feature type="active site" description="Acyl-ester intermediate" evidence="5">
    <location>
        <position position="210"/>
    </location>
</feature>
<dbReference type="SUPFAM" id="SSF75304">
    <property type="entry name" value="Amidase signature (AS) enzymes"/>
    <property type="match status" value="1"/>
</dbReference>
<comment type="caution">
    <text evidence="8">The sequence shown here is derived from an EMBL/GenBank/DDBJ whole genome shotgun (WGS) entry which is preliminary data.</text>
</comment>
<feature type="binding site" evidence="6">
    <location>
        <position position="160"/>
    </location>
    <ligand>
        <name>substrate</name>
    </ligand>
</feature>
<sequence length="553" mass="61699">MPFPYLAHWRACRDKQQERQDRISNLSLKYHSAITPRDQEIINQDVALLVASVRRGDVDPEEVLLAYSKKALDAHRKTNCLTEVMISEAETLARTCNKAGPLAGMPVSMKDTVGVTGFASCIGYSSPPWMEPFSKDAAIVRLLRDAGAYPFVKTNVPITLLSFESCSDVWGRSTNPYSSRHSPGGSTGGEAALLAFGGSRLGIGTDVAGSVRVPAHYSGIYTIKASMHRFLKAGNASAMVGQEGIPAVYSPMTRTLEDLETFWRAVVGMKPWEYDPSCVPIPWRTINLPKKMKLGVLWDDSVVAPSPACERALQTIVSLLEQDGHEVTAIDPPSPLRALQIGSQLMANAFITASSHIRWWESNDPGVATGLFALRLPRILIKLCAWFFRHVLRDAVYAAVVEGWHAKDGQEFYALVGEREEYRTRWFEYWQRERLDFVLTVPNALPAMRHGDSRRQWKSCGYTFLFNVLDYSAGVMPITRVDRTLDVLSPAFRPRNKIEADAYKGYDADDMHGLPIGVQIVGRRLEEEKVLEGMKLIEGLLKSRGIAYEHMSM</sequence>
<evidence type="ECO:0000256" key="5">
    <source>
        <dbReference type="PIRSR" id="PIRSR001221-1"/>
    </source>
</evidence>
<dbReference type="PANTHER" id="PTHR46072:SF10">
    <property type="entry name" value="ACETAMIDASE"/>
    <property type="match status" value="1"/>
</dbReference>
<organism evidence="8 9">
    <name type="scientific">Lactarius akahatsu</name>
    <dbReference type="NCBI Taxonomy" id="416441"/>
    <lineage>
        <taxon>Eukaryota</taxon>
        <taxon>Fungi</taxon>
        <taxon>Dikarya</taxon>
        <taxon>Basidiomycota</taxon>
        <taxon>Agaricomycotina</taxon>
        <taxon>Agaricomycetes</taxon>
        <taxon>Russulales</taxon>
        <taxon>Russulaceae</taxon>
        <taxon>Lactarius</taxon>
    </lineage>
</organism>
<evidence type="ECO:0000256" key="4">
    <source>
        <dbReference type="ARBA" id="ARBA00022801"/>
    </source>
</evidence>
<dbReference type="Pfam" id="PF01425">
    <property type="entry name" value="Amidase"/>
    <property type="match status" value="1"/>
</dbReference>
<keyword evidence="4" id="KW-0378">Hydrolase</keyword>
<keyword evidence="9" id="KW-1185">Reference proteome</keyword>
<comment type="catalytic activity">
    <reaction evidence="1">
        <text>a monocarboxylic acid amide + H2O = a monocarboxylate + NH4(+)</text>
        <dbReference type="Rhea" id="RHEA:12020"/>
        <dbReference type="ChEBI" id="CHEBI:15377"/>
        <dbReference type="ChEBI" id="CHEBI:28938"/>
        <dbReference type="ChEBI" id="CHEBI:35757"/>
        <dbReference type="ChEBI" id="CHEBI:83628"/>
        <dbReference type="EC" id="3.5.1.4"/>
    </reaction>
</comment>
<evidence type="ECO:0000256" key="1">
    <source>
        <dbReference type="ARBA" id="ARBA00001311"/>
    </source>
</evidence>
<dbReference type="PIRSF" id="PIRSF001221">
    <property type="entry name" value="Amidase_fungi"/>
    <property type="match status" value="1"/>
</dbReference>
<dbReference type="FunFam" id="3.90.1300.10:FF:000003">
    <property type="entry name" value="Amidase signature enzyme"/>
    <property type="match status" value="1"/>
</dbReference>
<dbReference type="GO" id="GO:0004040">
    <property type="term" value="F:amidase activity"/>
    <property type="evidence" value="ECO:0007669"/>
    <property type="project" value="UniProtKB-EC"/>
</dbReference>
<dbReference type="Gene3D" id="3.90.1300.10">
    <property type="entry name" value="Amidase signature (AS) domain"/>
    <property type="match status" value="1"/>
</dbReference>
<evidence type="ECO:0000256" key="2">
    <source>
        <dbReference type="ARBA" id="ARBA00009199"/>
    </source>
</evidence>
<dbReference type="PANTHER" id="PTHR46072">
    <property type="entry name" value="AMIDASE-RELATED-RELATED"/>
    <property type="match status" value="1"/>
</dbReference>
<accession>A0AAD4QA97</accession>
<evidence type="ECO:0000259" key="7">
    <source>
        <dbReference type="Pfam" id="PF01425"/>
    </source>
</evidence>
<feature type="binding site" evidence="6">
    <location>
        <begin position="207"/>
        <end position="210"/>
    </location>
    <ligand>
        <name>substrate</name>
    </ligand>
</feature>
<dbReference type="InterPro" id="IPR023631">
    <property type="entry name" value="Amidase_dom"/>
</dbReference>
<feature type="active site" description="Charge relay system" evidence="5">
    <location>
        <position position="186"/>
    </location>
</feature>
<dbReference type="EC" id="3.5.1.4" evidence="3"/>
<evidence type="ECO:0000256" key="3">
    <source>
        <dbReference type="ARBA" id="ARBA00012922"/>
    </source>
</evidence>